<evidence type="ECO:0000256" key="1">
    <source>
        <dbReference type="SAM" id="Phobius"/>
    </source>
</evidence>
<feature type="transmembrane region" description="Helical" evidence="1">
    <location>
        <begin position="112"/>
        <end position="133"/>
    </location>
</feature>
<keyword evidence="1" id="KW-0472">Membrane</keyword>
<feature type="transmembrane region" description="Helical" evidence="1">
    <location>
        <begin position="82"/>
        <end position="100"/>
    </location>
</feature>
<proteinExistence type="predicted"/>
<evidence type="ECO:0000313" key="2">
    <source>
        <dbReference type="EMBL" id="XBY46176.1"/>
    </source>
</evidence>
<protein>
    <recommendedName>
        <fullName evidence="3">Transmembrane protein</fullName>
    </recommendedName>
</protein>
<reference evidence="2" key="1">
    <citation type="submission" date="2024-06" db="EMBL/GenBank/DDBJ databases">
        <title>Methylostella associata gen. nov., sp. nov., a novel Ancalomicrobiaceae-affiliated facultatively methylotrophic bacteria that feed on methanotrophs of the genus Methylococcus.</title>
        <authorList>
            <person name="Saltykova V."/>
            <person name="Danilova O.V."/>
            <person name="Oshkin I.Y."/>
            <person name="Belova S.E."/>
            <person name="Pimenov N.V."/>
            <person name="Dedysh S.N."/>
        </authorList>
    </citation>
    <scope>NUCLEOTIDE SEQUENCE</scope>
    <source>
        <strain evidence="2">S20</strain>
    </source>
</reference>
<accession>A0AAU7XEK6</accession>
<evidence type="ECO:0008006" key="3">
    <source>
        <dbReference type="Google" id="ProtNLM"/>
    </source>
</evidence>
<feature type="transmembrane region" description="Helical" evidence="1">
    <location>
        <begin position="43"/>
        <end position="62"/>
    </location>
</feature>
<organism evidence="2">
    <name type="scientific">Methyloraptor flagellatus</name>
    <dbReference type="NCBI Taxonomy" id="3162530"/>
    <lineage>
        <taxon>Bacteria</taxon>
        <taxon>Pseudomonadati</taxon>
        <taxon>Pseudomonadota</taxon>
        <taxon>Alphaproteobacteria</taxon>
        <taxon>Hyphomicrobiales</taxon>
        <taxon>Ancalomicrobiaceae</taxon>
        <taxon>Methyloraptor</taxon>
    </lineage>
</organism>
<dbReference type="RefSeq" id="WP_407051273.1">
    <property type="nucleotide sequence ID" value="NZ_CP158568.1"/>
</dbReference>
<gene>
    <name evidence="2" type="ORF">ABS361_08085</name>
</gene>
<dbReference type="AlphaFoldDB" id="A0AAU7XEK6"/>
<sequence length="150" mass="16052">MIKMLHPVAGIIAFFTILAFWTSSVAAELGGVEAWIAVVKRDILWGLLLLIPCMAITGSTGFRLGGTSPSPVVARKRCRMPLIALNGLIVLLPCAVILHLRASAGLFDLTFGIVQAVELIAGALNLTLIGLNIRDGFKRTGRFRRKASAT</sequence>
<keyword evidence="1" id="KW-0812">Transmembrane</keyword>
<dbReference type="EMBL" id="CP158568">
    <property type="protein sequence ID" value="XBY46176.1"/>
    <property type="molecule type" value="Genomic_DNA"/>
</dbReference>
<name>A0AAU7XEK6_9HYPH</name>
<dbReference type="KEGG" id="mflg:ABS361_08085"/>
<keyword evidence="1" id="KW-1133">Transmembrane helix</keyword>